<evidence type="ECO:0000256" key="5">
    <source>
        <dbReference type="ARBA" id="ARBA00022670"/>
    </source>
</evidence>
<dbReference type="EC" id="2.4.99.28" evidence="10"/>
<dbReference type="PANTHER" id="PTHR32282:SF15">
    <property type="entry name" value="PENICILLIN-BINDING PROTEIN 1C"/>
    <property type="match status" value="1"/>
</dbReference>
<dbReference type="NCBIfam" id="TIGR02073">
    <property type="entry name" value="PBP_1c"/>
    <property type="match status" value="1"/>
</dbReference>
<dbReference type="SUPFAM" id="SSF56601">
    <property type="entry name" value="beta-lactamase/transpeptidase-like"/>
    <property type="match status" value="1"/>
</dbReference>
<accession>A0ABR7MAY5</accession>
<evidence type="ECO:0000256" key="4">
    <source>
        <dbReference type="ARBA" id="ARBA00022645"/>
    </source>
</evidence>
<keyword evidence="7" id="KW-0808">Transferase</keyword>
<comment type="similarity">
    <text evidence="2">In the C-terminal section; belongs to the transpeptidase family.</text>
</comment>
<comment type="caution">
    <text evidence="14">The sequence shown here is derived from an EMBL/GenBank/DDBJ whole genome shotgun (WGS) entry which is preliminary data.</text>
</comment>
<dbReference type="InterPro" id="IPR011815">
    <property type="entry name" value="PBP_1c"/>
</dbReference>
<evidence type="ECO:0000256" key="1">
    <source>
        <dbReference type="ARBA" id="ARBA00004752"/>
    </source>
</evidence>
<keyword evidence="12" id="KW-0812">Transmembrane</keyword>
<name>A0ABR7MAY5_9BACT</name>
<dbReference type="Gene3D" id="3.40.710.10">
    <property type="entry name" value="DD-peptidase/beta-lactamase superfamily"/>
    <property type="match status" value="1"/>
</dbReference>
<dbReference type="InterPro" id="IPR009647">
    <property type="entry name" value="PBP_C"/>
</dbReference>
<dbReference type="Pfam" id="PF00912">
    <property type="entry name" value="Transgly"/>
    <property type="match status" value="1"/>
</dbReference>
<dbReference type="InterPro" id="IPR001264">
    <property type="entry name" value="Glyco_trans_51"/>
</dbReference>
<dbReference type="InterPro" id="IPR001460">
    <property type="entry name" value="PCN-bd_Tpept"/>
</dbReference>
<keyword evidence="6" id="KW-0328">Glycosyltransferase</keyword>
<comment type="catalytic activity">
    <reaction evidence="11">
        <text>[GlcNAc-(1-&gt;4)-Mur2Ac(oyl-L-Ala-gamma-D-Glu-L-Lys-D-Ala-D-Ala)](n)-di-trans,octa-cis-undecaprenyl diphosphate + beta-D-GlcNAc-(1-&gt;4)-Mur2Ac(oyl-L-Ala-gamma-D-Glu-L-Lys-D-Ala-D-Ala)-di-trans,octa-cis-undecaprenyl diphosphate = [GlcNAc-(1-&gt;4)-Mur2Ac(oyl-L-Ala-gamma-D-Glu-L-Lys-D-Ala-D-Ala)](n+1)-di-trans,octa-cis-undecaprenyl diphosphate + di-trans,octa-cis-undecaprenyl diphosphate + H(+)</text>
        <dbReference type="Rhea" id="RHEA:23708"/>
        <dbReference type="Rhea" id="RHEA-COMP:9602"/>
        <dbReference type="Rhea" id="RHEA-COMP:9603"/>
        <dbReference type="ChEBI" id="CHEBI:15378"/>
        <dbReference type="ChEBI" id="CHEBI:58405"/>
        <dbReference type="ChEBI" id="CHEBI:60033"/>
        <dbReference type="ChEBI" id="CHEBI:78435"/>
        <dbReference type="EC" id="2.4.99.28"/>
    </reaction>
</comment>
<evidence type="ECO:0000256" key="7">
    <source>
        <dbReference type="ARBA" id="ARBA00022679"/>
    </source>
</evidence>
<keyword evidence="9" id="KW-0511">Multifunctional enzyme</keyword>
<comment type="similarity">
    <text evidence="3">In the N-terminal section; belongs to the glycosyltransferase 51 family.</text>
</comment>
<keyword evidence="15" id="KW-1185">Reference proteome</keyword>
<dbReference type="Pfam" id="PF06832">
    <property type="entry name" value="BiPBP_C"/>
    <property type="match status" value="1"/>
</dbReference>
<reference evidence="14 15" key="1">
    <citation type="submission" date="2016-07" db="EMBL/GenBank/DDBJ databases">
        <title>Genome analysis of Flavihumibacter stibioxidans YS-17.</title>
        <authorList>
            <person name="Shi K."/>
            <person name="Han Y."/>
            <person name="Wang G."/>
        </authorList>
    </citation>
    <scope>NUCLEOTIDE SEQUENCE [LARGE SCALE GENOMIC DNA]</scope>
    <source>
        <strain evidence="14 15">YS-17</strain>
    </source>
</reference>
<gene>
    <name evidence="14" type="ORF">BC349_13785</name>
</gene>
<proteinExistence type="inferred from homology"/>
<evidence type="ECO:0000256" key="10">
    <source>
        <dbReference type="ARBA" id="ARBA00044770"/>
    </source>
</evidence>
<keyword evidence="4" id="KW-0121">Carboxypeptidase</keyword>
<dbReference type="InterPro" id="IPR001736">
    <property type="entry name" value="PLipase_D/transphosphatidylase"/>
</dbReference>
<evidence type="ECO:0000256" key="12">
    <source>
        <dbReference type="SAM" id="Phobius"/>
    </source>
</evidence>
<sequence>MGNKRIYKWGAVVMLPLVLFPLFSYLFPLPDKVDYSTIITDRKGNVIHAYLTRDQQWRMKTELHEISDLLRKAIVEKEDKWFYYHPGVNPFAIGRALVFNIFSGRRTSGASTITMQVARALEPRQRTYTGKLVEAFRAFQLEWKYSKKEILQLYLNLIPYGGNIQGVKSAAVLYFGKNPDHLSLAEVVALSVIPNRPSSLVMGRSNDQIVRERNKWLIRFRRENLFPEKDIEDALDEPLTARRQEAPKLIPHLAYKLKKSGAPVIDTYIDLNTQQKTEKLVSDYVRTLKFKNVHNAAVVVIDNSTNQVVGYVGSADFYDSTDGGQVNGAAAIRQPGSTLKPLLYGMCIDAGIMTPKSILADAAINYNGYAPENYDRKLNGYVTMEYALDHSLNIPAVKSLKTLGKDRFVQQLSQAGFRQISEDRRKLGLSLILGGCGTTLGELTALFAAFAHEGQFIPPKYTAADTGYRSTKILSPAANFMITEVLSKVNRPDFPLSWSSTEKLPKIAWKTGTSYGRRDAWSIGFNRRFTVGVWVGNFSGEGSPDISGAELATPLLFRIFNTIDYDSDKDWFDQPADCAIRKICSVTGLPPGDYCENLVTDYYIPLVSSNQPCQHMQEVMVNSGENISYCKSCMPADGYKKILYASVDADMQRWMDDHKILYKKIPPHNTACEKIFREGAPMIISPAANAEYLIDRKNPEPLQLGCTAGADVDKVFWYINDRYYKSSPARDKIFFTPEEGPVKISCTDDKGRNRDIWIRVKFTGQ</sequence>
<keyword evidence="5" id="KW-0645">Protease</keyword>
<evidence type="ECO:0000256" key="9">
    <source>
        <dbReference type="ARBA" id="ARBA00023268"/>
    </source>
</evidence>
<evidence type="ECO:0000256" key="6">
    <source>
        <dbReference type="ARBA" id="ARBA00022676"/>
    </source>
</evidence>
<dbReference type="InterPro" id="IPR012338">
    <property type="entry name" value="Beta-lactam/transpept-like"/>
</dbReference>
<dbReference type="SUPFAM" id="SSF53955">
    <property type="entry name" value="Lysozyme-like"/>
    <property type="match status" value="1"/>
</dbReference>
<dbReference type="InterPro" id="IPR036950">
    <property type="entry name" value="PBP_transglycosylase"/>
</dbReference>
<dbReference type="InterPro" id="IPR050396">
    <property type="entry name" value="Glycosyltr_51/Transpeptidase"/>
</dbReference>
<dbReference type="PANTHER" id="PTHR32282">
    <property type="entry name" value="BINDING PROTEIN TRANSPEPTIDASE, PUTATIVE-RELATED"/>
    <property type="match status" value="1"/>
</dbReference>
<evidence type="ECO:0000313" key="15">
    <source>
        <dbReference type="Proteomes" id="UP000765802"/>
    </source>
</evidence>
<evidence type="ECO:0000256" key="8">
    <source>
        <dbReference type="ARBA" id="ARBA00022801"/>
    </source>
</evidence>
<dbReference type="InterPro" id="IPR023346">
    <property type="entry name" value="Lysozyme-like_dom_sf"/>
</dbReference>
<evidence type="ECO:0000256" key="3">
    <source>
        <dbReference type="ARBA" id="ARBA00007739"/>
    </source>
</evidence>
<keyword evidence="12" id="KW-0472">Membrane</keyword>
<comment type="pathway">
    <text evidence="1">Cell wall biogenesis; peptidoglycan biosynthesis.</text>
</comment>
<keyword evidence="8" id="KW-0378">Hydrolase</keyword>
<evidence type="ECO:0000256" key="11">
    <source>
        <dbReference type="ARBA" id="ARBA00049902"/>
    </source>
</evidence>
<evidence type="ECO:0000313" key="14">
    <source>
        <dbReference type="EMBL" id="MBC6492127.1"/>
    </source>
</evidence>
<evidence type="ECO:0000259" key="13">
    <source>
        <dbReference type="PROSITE" id="PS50035"/>
    </source>
</evidence>
<dbReference type="Gene3D" id="1.10.3810.10">
    <property type="entry name" value="Biosynthetic peptidoglycan transglycosylase-like"/>
    <property type="match status" value="1"/>
</dbReference>
<feature type="transmembrane region" description="Helical" evidence="12">
    <location>
        <begin position="6"/>
        <end position="27"/>
    </location>
</feature>
<protein>
    <recommendedName>
        <fullName evidence="10">peptidoglycan glycosyltransferase</fullName>
        <ecNumber evidence="10">2.4.99.28</ecNumber>
    </recommendedName>
</protein>
<organism evidence="14 15">
    <name type="scientific">Flavihumibacter stibioxidans</name>
    <dbReference type="NCBI Taxonomy" id="1834163"/>
    <lineage>
        <taxon>Bacteria</taxon>
        <taxon>Pseudomonadati</taxon>
        <taxon>Bacteroidota</taxon>
        <taxon>Chitinophagia</taxon>
        <taxon>Chitinophagales</taxon>
        <taxon>Chitinophagaceae</taxon>
        <taxon>Flavihumibacter</taxon>
    </lineage>
</organism>
<feature type="domain" description="PLD phosphodiesterase" evidence="13">
    <location>
        <begin position="290"/>
        <end position="321"/>
    </location>
</feature>
<dbReference type="EMBL" id="MBUA01000027">
    <property type="protein sequence ID" value="MBC6492127.1"/>
    <property type="molecule type" value="Genomic_DNA"/>
</dbReference>
<keyword evidence="12" id="KW-1133">Transmembrane helix</keyword>
<dbReference type="PROSITE" id="PS50035">
    <property type="entry name" value="PLD"/>
    <property type="match status" value="1"/>
</dbReference>
<dbReference type="Proteomes" id="UP000765802">
    <property type="component" value="Unassembled WGS sequence"/>
</dbReference>
<dbReference type="Pfam" id="PF00905">
    <property type="entry name" value="Transpeptidase"/>
    <property type="match status" value="1"/>
</dbReference>
<evidence type="ECO:0000256" key="2">
    <source>
        <dbReference type="ARBA" id="ARBA00007090"/>
    </source>
</evidence>